<dbReference type="CDD" id="cd13125">
    <property type="entry name" value="MATE_like_10"/>
    <property type="match status" value="1"/>
</dbReference>
<comment type="subcellular location">
    <subcellularLocation>
        <location evidence="1">Cell membrane</location>
        <topology evidence="1">Multi-pass membrane protein</topology>
    </subcellularLocation>
</comment>
<keyword evidence="8" id="KW-1185">Reference proteome</keyword>
<feature type="transmembrane region" description="Helical" evidence="6">
    <location>
        <begin position="183"/>
        <end position="203"/>
    </location>
</feature>
<evidence type="ECO:0000256" key="6">
    <source>
        <dbReference type="SAM" id="Phobius"/>
    </source>
</evidence>
<keyword evidence="5 6" id="KW-0472">Membrane</keyword>
<dbReference type="InterPro" id="IPR002797">
    <property type="entry name" value="Polysacc_synth"/>
</dbReference>
<gene>
    <name evidence="7" type="ORF">ACFSQ0_01660</name>
</gene>
<keyword evidence="4 6" id="KW-1133">Transmembrane helix</keyword>
<dbReference type="InterPro" id="IPR044550">
    <property type="entry name" value="WzxE"/>
</dbReference>
<dbReference type="PANTHER" id="PTHR30250">
    <property type="entry name" value="PST FAMILY PREDICTED COLANIC ACID TRANSPORTER"/>
    <property type="match status" value="1"/>
</dbReference>
<evidence type="ECO:0000256" key="3">
    <source>
        <dbReference type="ARBA" id="ARBA00022692"/>
    </source>
</evidence>
<feature type="transmembrane region" description="Helical" evidence="6">
    <location>
        <begin position="227"/>
        <end position="248"/>
    </location>
</feature>
<sequence>MRFRFFNTHRLLLKASYFNGIIVALKALSGVATTMVVSRVIGPSGLALLGNLRNFTQTISSFTAEGYQNGAIRYVSEYQQDAKQQQQIIASIFQLSMGVALVFGVVLFLFSSFWSEVVFKTDAYADIIRLVAVGLPFLSLNLLLIYIFNGLERYKKLVVLNGVLSLGNMVMTIVLALQMGLRGALIGVILGPILVFFLMLLGLGKEREVLLNLFQFKLFSLTAVKKLSGYLLMTIYATAIVSVTYLMIRNLVIKTLSTEDAGYWEAMNRLSSFYLMFFISLTSFYLLPKLAKTDAYGSFKKELKHFYTLTIPLLVVAFFIIYFLRTWLLQLLLGDEFLPTERLFFWQLVGDFISILAIALVKQFHAKRMIKAYLISNSFLNLSYLIFSHLFIEVYGLQGIVKAYALAYFIYLILVLFFVYMHFNSKKNE</sequence>
<feature type="transmembrane region" description="Helical" evidence="6">
    <location>
        <begin position="344"/>
        <end position="361"/>
    </location>
</feature>
<dbReference type="Pfam" id="PF01943">
    <property type="entry name" value="Polysacc_synt"/>
    <property type="match status" value="1"/>
</dbReference>
<keyword evidence="3 6" id="KW-0812">Transmembrane</keyword>
<feature type="transmembrane region" description="Helical" evidence="6">
    <location>
        <begin position="306"/>
        <end position="324"/>
    </location>
</feature>
<evidence type="ECO:0000313" key="8">
    <source>
        <dbReference type="Proteomes" id="UP001597357"/>
    </source>
</evidence>
<organism evidence="7 8">
    <name type="scientific">Mesonia sediminis</name>
    <dbReference type="NCBI Taxonomy" id="1703946"/>
    <lineage>
        <taxon>Bacteria</taxon>
        <taxon>Pseudomonadati</taxon>
        <taxon>Bacteroidota</taxon>
        <taxon>Flavobacteriia</taxon>
        <taxon>Flavobacteriales</taxon>
        <taxon>Flavobacteriaceae</taxon>
        <taxon>Mesonia</taxon>
    </lineage>
</organism>
<dbReference type="EMBL" id="JBHULZ010000008">
    <property type="protein sequence ID" value="MFD2696686.1"/>
    <property type="molecule type" value="Genomic_DNA"/>
</dbReference>
<feature type="transmembrane region" description="Helical" evidence="6">
    <location>
        <begin position="127"/>
        <end position="148"/>
    </location>
</feature>
<evidence type="ECO:0000256" key="5">
    <source>
        <dbReference type="ARBA" id="ARBA00023136"/>
    </source>
</evidence>
<name>A0ABW5SA52_9FLAO</name>
<protein>
    <submittedName>
        <fullName evidence="7">O-antigen translocase</fullName>
    </submittedName>
</protein>
<dbReference type="PANTHER" id="PTHR30250:SF30">
    <property type="entry name" value="LIPID III FLIPPASE"/>
    <property type="match status" value="1"/>
</dbReference>
<keyword evidence="2" id="KW-1003">Cell membrane</keyword>
<comment type="caution">
    <text evidence="7">The sequence shown here is derived from an EMBL/GenBank/DDBJ whole genome shotgun (WGS) entry which is preliminary data.</text>
</comment>
<evidence type="ECO:0000256" key="1">
    <source>
        <dbReference type="ARBA" id="ARBA00004651"/>
    </source>
</evidence>
<dbReference type="Proteomes" id="UP001597357">
    <property type="component" value="Unassembled WGS sequence"/>
</dbReference>
<feature type="transmembrane region" description="Helical" evidence="6">
    <location>
        <begin position="157"/>
        <end position="177"/>
    </location>
</feature>
<accession>A0ABW5SA52</accession>
<dbReference type="RefSeq" id="WP_379043224.1">
    <property type="nucleotide sequence ID" value="NZ_JBHULZ010000008.1"/>
</dbReference>
<evidence type="ECO:0000256" key="2">
    <source>
        <dbReference type="ARBA" id="ARBA00022475"/>
    </source>
</evidence>
<reference evidence="8" key="1">
    <citation type="journal article" date="2019" name="Int. J. Syst. Evol. Microbiol.">
        <title>The Global Catalogue of Microorganisms (GCM) 10K type strain sequencing project: providing services to taxonomists for standard genome sequencing and annotation.</title>
        <authorList>
            <consortium name="The Broad Institute Genomics Platform"/>
            <consortium name="The Broad Institute Genome Sequencing Center for Infectious Disease"/>
            <person name="Wu L."/>
            <person name="Ma J."/>
        </authorList>
    </citation>
    <scope>NUCLEOTIDE SEQUENCE [LARGE SCALE GENOMIC DNA]</scope>
    <source>
        <strain evidence="8">KCTC 42255</strain>
    </source>
</reference>
<feature type="transmembrane region" description="Helical" evidence="6">
    <location>
        <begin position="268"/>
        <end position="286"/>
    </location>
</feature>
<dbReference type="InterPro" id="IPR050833">
    <property type="entry name" value="Poly_Biosynth_Transport"/>
</dbReference>
<proteinExistence type="predicted"/>
<feature type="transmembrane region" description="Helical" evidence="6">
    <location>
        <begin position="92"/>
        <end position="115"/>
    </location>
</feature>
<feature type="transmembrane region" description="Helical" evidence="6">
    <location>
        <begin position="373"/>
        <end position="392"/>
    </location>
</feature>
<evidence type="ECO:0000313" key="7">
    <source>
        <dbReference type="EMBL" id="MFD2696686.1"/>
    </source>
</evidence>
<evidence type="ECO:0000256" key="4">
    <source>
        <dbReference type="ARBA" id="ARBA00022989"/>
    </source>
</evidence>
<feature type="transmembrane region" description="Helical" evidence="6">
    <location>
        <begin position="404"/>
        <end position="423"/>
    </location>
</feature>